<feature type="transmembrane region" description="Helical" evidence="1">
    <location>
        <begin position="6"/>
        <end position="28"/>
    </location>
</feature>
<organism evidence="2 3">
    <name type="scientific">Vitis vinifera</name>
    <name type="common">Grape</name>
    <dbReference type="NCBI Taxonomy" id="29760"/>
    <lineage>
        <taxon>Eukaryota</taxon>
        <taxon>Viridiplantae</taxon>
        <taxon>Streptophyta</taxon>
        <taxon>Embryophyta</taxon>
        <taxon>Tracheophyta</taxon>
        <taxon>Spermatophyta</taxon>
        <taxon>Magnoliopsida</taxon>
        <taxon>eudicotyledons</taxon>
        <taxon>Gunneridae</taxon>
        <taxon>Pentapetalae</taxon>
        <taxon>rosids</taxon>
        <taxon>Vitales</taxon>
        <taxon>Vitaceae</taxon>
        <taxon>Viteae</taxon>
        <taxon>Vitis</taxon>
    </lineage>
</organism>
<sequence>MERVPYAFAVGSLMYSMVCTHLDITYVVGTISRFFSNLGNEHWNAAKWIMRYLQGTSNMSLCFGCEKPKLIGCTDVNMARDIDSHISTSSYLIIFAGGVVAWQSRLQKCVTLSTTEAGFLTTTKACKELLWMKKFI</sequence>
<gene>
    <name evidence="2" type="ORF">VitviT2T_028385</name>
</gene>
<reference evidence="2 3" key="1">
    <citation type="journal article" date="2023" name="Hortic Res">
        <title>The complete reference genome for grapevine (Vitis vinifera L.) genetics and breeding.</title>
        <authorList>
            <person name="Shi X."/>
            <person name="Cao S."/>
            <person name="Wang X."/>
            <person name="Huang S."/>
            <person name="Wang Y."/>
            <person name="Liu Z."/>
            <person name="Liu W."/>
            <person name="Leng X."/>
            <person name="Peng Y."/>
            <person name="Wang N."/>
            <person name="Wang Y."/>
            <person name="Ma Z."/>
            <person name="Xu X."/>
            <person name="Zhang F."/>
            <person name="Xue H."/>
            <person name="Zhong H."/>
            <person name="Wang Y."/>
            <person name="Zhang K."/>
            <person name="Velt A."/>
            <person name="Avia K."/>
            <person name="Holtgrawe D."/>
            <person name="Grimplet J."/>
            <person name="Matus J.T."/>
            <person name="Ware D."/>
            <person name="Wu X."/>
            <person name="Wang H."/>
            <person name="Liu C."/>
            <person name="Fang Y."/>
            <person name="Rustenholz C."/>
            <person name="Cheng Z."/>
            <person name="Xiao H."/>
            <person name="Zhou Y."/>
        </authorList>
    </citation>
    <scope>NUCLEOTIDE SEQUENCE [LARGE SCALE GENOMIC DNA]</scope>
    <source>
        <strain evidence="3">cv. Pinot noir / PN40024</strain>
        <tissue evidence="2">Leaf</tissue>
    </source>
</reference>
<proteinExistence type="predicted"/>
<evidence type="ECO:0000256" key="1">
    <source>
        <dbReference type="SAM" id="Phobius"/>
    </source>
</evidence>
<name>A0ABY9DWN5_VITVI</name>
<dbReference type="EMBL" id="CP126665">
    <property type="protein sequence ID" value="WKA10831.1"/>
    <property type="molecule type" value="Genomic_DNA"/>
</dbReference>
<keyword evidence="1" id="KW-0812">Transmembrane</keyword>
<keyword evidence="1" id="KW-1133">Transmembrane helix</keyword>
<dbReference type="Proteomes" id="UP001227230">
    <property type="component" value="Chromosome 18"/>
</dbReference>
<evidence type="ECO:0000313" key="3">
    <source>
        <dbReference type="Proteomes" id="UP001227230"/>
    </source>
</evidence>
<dbReference type="PANTHER" id="PTHR11439">
    <property type="entry name" value="GAG-POL-RELATED RETROTRANSPOSON"/>
    <property type="match status" value="1"/>
</dbReference>
<evidence type="ECO:0000313" key="2">
    <source>
        <dbReference type="EMBL" id="WKA10831.1"/>
    </source>
</evidence>
<dbReference type="CDD" id="cd09272">
    <property type="entry name" value="RNase_HI_RT_Ty1"/>
    <property type="match status" value="1"/>
</dbReference>
<dbReference type="PANTHER" id="PTHR11439:SF467">
    <property type="entry name" value="INTEGRASE CATALYTIC DOMAIN-CONTAINING PROTEIN"/>
    <property type="match status" value="1"/>
</dbReference>
<protein>
    <recommendedName>
        <fullName evidence="4">Retrovirus-related Pol polyprotein from transposon TNT 1-94</fullName>
    </recommendedName>
</protein>
<keyword evidence="3" id="KW-1185">Reference proteome</keyword>
<evidence type="ECO:0008006" key="4">
    <source>
        <dbReference type="Google" id="ProtNLM"/>
    </source>
</evidence>
<accession>A0ABY9DWN5</accession>
<keyword evidence="1" id="KW-0472">Membrane</keyword>